<proteinExistence type="predicted"/>
<reference evidence="2" key="1">
    <citation type="submission" date="2021-02" db="EMBL/GenBank/DDBJ databases">
        <authorList>
            <person name="Dougan E. K."/>
            <person name="Rhodes N."/>
            <person name="Thang M."/>
            <person name="Chan C."/>
        </authorList>
    </citation>
    <scope>NUCLEOTIDE SEQUENCE</scope>
</reference>
<dbReference type="OrthoDB" id="446034at2759"/>
<name>A0A812SFN4_9DINO</name>
<protein>
    <submittedName>
        <fullName evidence="2">Uncharacterized protein</fullName>
    </submittedName>
</protein>
<feature type="compositionally biased region" description="Polar residues" evidence="1">
    <location>
        <begin position="27"/>
        <end position="36"/>
    </location>
</feature>
<evidence type="ECO:0000256" key="1">
    <source>
        <dbReference type="SAM" id="MobiDB-lite"/>
    </source>
</evidence>
<gene>
    <name evidence="2" type="ORF">SNEC2469_LOCUS13299</name>
</gene>
<feature type="compositionally biased region" description="Basic residues" evidence="1">
    <location>
        <begin position="12"/>
        <end position="22"/>
    </location>
</feature>
<feature type="compositionally biased region" description="Acidic residues" evidence="1">
    <location>
        <begin position="51"/>
        <end position="60"/>
    </location>
</feature>
<organism evidence="2 3">
    <name type="scientific">Symbiodinium necroappetens</name>
    <dbReference type="NCBI Taxonomy" id="1628268"/>
    <lineage>
        <taxon>Eukaryota</taxon>
        <taxon>Sar</taxon>
        <taxon>Alveolata</taxon>
        <taxon>Dinophyceae</taxon>
        <taxon>Suessiales</taxon>
        <taxon>Symbiodiniaceae</taxon>
        <taxon>Symbiodinium</taxon>
    </lineage>
</organism>
<sequence>MIERPKHEQFRKDRRSKHKRVHDGHQNPHSHPTQANLPALRKQILRIASETFDEMDDDSEPPQSPPPAPCTPPYPPPPPEEDEPKITNLEQPDQNITSQDIVDMTNNLHHALKESHNKLESLFQKTTTVLVTQHSTRR</sequence>
<evidence type="ECO:0000313" key="2">
    <source>
        <dbReference type="EMBL" id="CAE7471795.1"/>
    </source>
</evidence>
<comment type="caution">
    <text evidence="2">The sequence shown here is derived from an EMBL/GenBank/DDBJ whole genome shotgun (WGS) entry which is preliminary data.</text>
</comment>
<dbReference type="AlphaFoldDB" id="A0A812SFN4"/>
<feature type="compositionally biased region" description="Pro residues" evidence="1">
    <location>
        <begin position="62"/>
        <end position="78"/>
    </location>
</feature>
<keyword evidence="3" id="KW-1185">Reference proteome</keyword>
<evidence type="ECO:0000313" key="3">
    <source>
        <dbReference type="Proteomes" id="UP000601435"/>
    </source>
</evidence>
<accession>A0A812SFN4</accession>
<dbReference type="Proteomes" id="UP000601435">
    <property type="component" value="Unassembled WGS sequence"/>
</dbReference>
<dbReference type="EMBL" id="CAJNJA010021221">
    <property type="protein sequence ID" value="CAE7471795.1"/>
    <property type="molecule type" value="Genomic_DNA"/>
</dbReference>
<feature type="region of interest" description="Disordered" evidence="1">
    <location>
        <begin position="1"/>
        <end position="95"/>
    </location>
</feature>
<feature type="compositionally biased region" description="Basic and acidic residues" evidence="1">
    <location>
        <begin position="1"/>
        <end position="11"/>
    </location>
</feature>